<dbReference type="RefSeq" id="WP_119776628.1">
    <property type="nucleotide sequence ID" value="NZ_QYUK01000008.1"/>
</dbReference>
<reference evidence="2 3" key="1">
    <citation type="submission" date="2018-09" db="EMBL/GenBank/DDBJ databases">
        <authorList>
            <person name="Zhu H."/>
        </authorList>
    </citation>
    <scope>NUCLEOTIDE SEQUENCE [LARGE SCALE GENOMIC DNA]</scope>
    <source>
        <strain evidence="2 3">K1W22B-8</strain>
    </source>
</reference>
<dbReference type="Proteomes" id="UP000284605">
    <property type="component" value="Unassembled WGS sequence"/>
</dbReference>
<dbReference type="Pfam" id="PF02566">
    <property type="entry name" value="OsmC"/>
    <property type="match status" value="1"/>
</dbReference>
<dbReference type="EMBL" id="QYUK01000008">
    <property type="protein sequence ID" value="RJF94924.1"/>
    <property type="molecule type" value="Genomic_DNA"/>
</dbReference>
<dbReference type="PANTHER" id="PTHR39624:SF2">
    <property type="entry name" value="OSMC-LIKE PROTEIN"/>
    <property type="match status" value="1"/>
</dbReference>
<dbReference type="Pfam" id="PF00561">
    <property type="entry name" value="Abhydrolase_1"/>
    <property type="match status" value="1"/>
</dbReference>
<dbReference type="InterPro" id="IPR029058">
    <property type="entry name" value="AB_hydrolase_fold"/>
</dbReference>
<keyword evidence="3" id="KW-1185">Reference proteome</keyword>
<dbReference type="Gene3D" id="3.30.300.20">
    <property type="match status" value="1"/>
</dbReference>
<evidence type="ECO:0000313" key="3">
    <source>
        <dbReference type="Proteomes" id="UP000284605"/>
    </source>
</evidence>
<dbReference type="InterPro" id="IPR003718">
    <property type="entry name" value="OsmC/Ohr_fam"/>
</dbReference>
<protein>
    <submittedName>
        <fullName evidence="2">Alpha/beta fold hydrolase</fullName>
    </submittedName>
</protein>
<dbReference type="GO" id="GO:0016787">
    <property type="term" value="F:hydrolase activity"/>
    <property type="evidence" value="ECO:0007669"/>
    <property type="project" value="UniProtKB-KW"/>
</dbReference>
<dbReference type="SUPFAM" id="SSF53474">
    <property type="entry name" value="alpha/beta-Hydrolases"/>
    <property type="match status" value="1"/>
</dbReference>
<dbReference type="InterPro" id="IPR000073">
    <property type="entry name" value="AB_hydrolase_1"/>
</dbReference>
<accession>A0A418WUG9</accession>
<dbReference type="SUPFAM" id="SSF82784">
    <property type="entry name" value="OsmC-like"/>
    <property type="match status" value="1"/>
</dbReference>
<dbReference type="InterPro" id="IPR015946">
    <property type="entry name" value="KH_dom-like_a/b"/>
</dbReference>
<evidence type="ECO:0000259" key="1">
    <source>
        <dbReference type="Pfam" id="PF00561"/>
    </source>
</evidence>
<name>A0A418WUG9_9PROT</name>
<dbReference type="InterPro" id="IPR036102">
    <property type="entry name" value="OsmC/Ohrsf"/>
</dbReference>
<dbReference type="AlphaFoldDB" id="A0A418WUG9"/>
<proteinExistence type="predicted"/>
<organism evidence="2 3">
    <name type="scientific">Oleomonas cavernae</name>
    <dbReference type="NCBI Taxonomy" id="2320859"/>
    <lineage>
        <taxon>Bacteria</taxon>
        <taxon>Pseudomonadati</taxon>
        <taxon>Pseudomonadota</taxon>
        <taxon>Alphaproteobacteria</taxon>
        <taxon>Acetobacterales</taxon>
        <taxon>Acetobacteraceae</taxon>
        <taxon>Oleomonas</taxon>
    </lineage>
</organism>
<dbReference type="OrthoDB" id="9789573at2"/>
<dbReference type="Gene3D" id="3.40.50.1820">
    <property type="entry name" value="alpha/beta hydrolase"/>
    <property type="match status" value="1"/>
</dbReference>
<comment type="caution">
    <text evidence="2">The sequence shown here is derived from an EMBL/GenBank/DDBJ whole genome shotgun (WGS) entry which is preliminary data.</text>
</comment>
<dbReference type="PANTHER" id="PTHR39624">
    <property type="entry name" value="PROTEIN INVOLVED IN RIMO-MEDIATED BETA-METHYLTHIOLATION OF RIBOSOMAL PROTEIN S12 YCAO"/>
    <property type="match status" value="1"/>
</dbReference>
<sequence>MPTEAFDFTGSEGQALSGRLDLPEGPARSYAIFAHCFTCTKDSVAAVRIARALAARGIGVLRFDFTGLGHSEGIFSEGGFSGDMRDLLAAARALEASGRPPRLLIGHSLGGAAVLAAAGELPLVRAVATIGAPFDVGHVTGQFGDSLGEIVEKGEAKVNLGGRPFTVRRNFVDDLKNHDQKARIHDLHRALLVMHAPLDDIVGANNATAIFTAARHPKSFISLDDADHLLTRQRDADYAADVIAAWASRYVDQMAEAAPASEGIVVEATGNGRYQVQVSAGGNRFLADEPAKDGGLGSGPSPYDLLCAALGACTVMTLRMYADQKGWALPPLKVTVGHTKDKARTPPDLFSRGIAFEGALPDDMKARFLEIADRCPVHRTLERGAKVETIDNSKPAAPSIDDAADQHMLDMAEACADC</sequence>
<gene>
    <name evidence="2" type="ORF">D3874_00855</name>
</gene>
<keyword evidence="2" id="KW-0378">Hydrolase</keyword>
<evidence type="ECO:0000313" key="2">
    <source>
        <dbReference type="EMBL" id="RJF94924.1"/>
    </source>
</evidence>
<feature type="domain" description="AB hydrolase-1" evidence="1">
    <location>
        <begin position="32"/>
        <end position="201"/>
    </location>
</feature>